<dbReference type="EMBL" id="BAAAEW010000047">
    <property type="protein sequence ID" value="GAA0769588.1"/>
    <property type="molecule type" value="Genomic_DNA"/>
</dbReference>
<comment type="caution">
    <text evidence="1">The sequence shown here is derived from an EMBL/GenBank/DDBJ whole genome shotgun (WGS) entry which is preliminary data.</text>
</comment>
<sequence length="168" mass="18847">MLPLFDPKWATLLGGYRVPYDPSGALSRLEQGEDAWDELWSELHHQGDIGEASYAAVPHLVRIAAQAHQRDWNFYGLVSTMEVERHKSSSPPVPNWLVDDYDDALQDMQRLALRDLASQEDASTVQAILASLALCKGQVKLGALLSSLDLSELDELVNERLAWDELYE</sequence>
<evidence type="ECO:0000313" key="1">
    <source>
        <dbReference type="EMBL" id="GAA0769588.1"/>
    </source>
</evidence>
<keyword evidence="2" id="KW-1185">Reference proteome</keyword>
<evidence type="ECO:0000313" key="2">
    <source>
        <dbReference type="Proteomes" id="UP001500279"/>
    </source>
</evidence>
<name>A0ABN1KKJ2_9BURK</name>
<reference evidence="1 2" key="1">
    <citation type="journal article" date="2019" name="Int. J. Syst. Evol. Microbiol.">
        <title>The Global Catalogue of Microorganisms (GCM) 10K type strain sequencing project: providing services to taxonomists for standard genome sequencing and annotation.</title>
        <authorList>
            <consortium name="The Broad Institute Genomics Platform"/>
            <consortium name="The Broad Institute Genome Sequencing Center for Infectious Disease"/>
            <person name="Wu L."/>
            <person name="Ma J."/>
        </authorList>
    </citation>
    <scope>NUCLEOTIDE SEQUENCE [LARGE SCALE GENOMIC DNA]</scope>
    <source>
        <strain evidence="1 2">JCM 15503</strain>
    </source>
</reference>
<accession>A0ABN1KKJ2</accession>
<dbReference type="RefSeq" id="WP_141287421.1">
    <property type="nucleotide sequence ID" value="NZ_BAAAEW010000047.1"/>
</dbReference>
<protein>
    <submittedName>
        <fullName evidence="1">Uncharacterized protein</fullName>
    </submittedName>
</protein>
<gene>
    <name evidence="1" type="ORF">GCM10009107_60620</name>
</gene>
<organism evidence="1 2">
    <name type="scientific">Ideonella azotifigens</name>
    <dbReference type="NCBI Taxonomy" id="513160"/>
    <lineage>
        <taxon>Bacteria</taxon>
        <taxon>Pseudomonadati</taxon>
        <taxon>Pseudomonadota</taxon>
        <taxon>Betaproteobacteria</taxon>
        <taxon>Burkholderiales</taxon>
        <taxon>Sphaerotilaceae</taxon>
        <taxon>Ideonella</taxon>
    </lineage>
</organism>
<proteinExistence type="predicted"/>
<dbReference type="Proteomes" id="UP001500279">
    <property type="component" value="Unassembled WGS sequence"/>
</dbReference>